<evidence type="ECO:0000313" key="2">
    <source>
        <dbReference type="Proteomes" id="UP000045545"/>
    </source>
</evidence>
<dbReference type="AlphaFoldDB" id="A0A0E4C928"/>
<dbReference type="Proteomes" id="UP000045545">
    <property type="component" value="Unassembled WGS sequence"/>
</dbReference>
<reference evidence="1 2" key="1">
    <citation type="submission" date="2015-03" db="EMBL/GenBank/DDBJ databases">
        <authorList>
            <person name="Murphy D."/>
        </authorList>
    </citation>
    <scope>NUCLEOTIDE SEQUENCE [LARGE SCALE GENOMIC DNA]</scope>
    <source>
        <strain evidence="1 2">OL-4</strain>
    </source>
</reference>
<name>A0A0E4C928_9FIRM</name>
<protein>
    <submittedName>
        <fullName evidence="1">Uncharacterized</fullName>
    </submittedName>
</protein>
<organism evidence="1 2">
    <name type="scientific">Syntrophomonas zehnderi OL-4</name>
    <dbReference type="NCBI Taxonomy" id="690567"/>
    <lineage>
        <taxon>Bacteria</taxon>
        <taxon>Bacillati</taxon>
        <taxon>Bacillota</taxon>
        <taxon>Clostridia</taxon>
        <taxon>Eubacteriales</taxon>
        <taxon>Syntrophomonadaceae</taxon>
        <taxon>Syntrophomonas</taxon>
    </lineage>
</organism>
<dbReference type="EMBL" id="CGIH01000032">
    <property type="protein sequence ID" value="CFX83586.1"/>
    <property type="molecule type" value="Genomic_DNA"/>
</dbReference>
<keyword evidence="2" id="KW-1185">Reference proteome</keyword>
<dbReference type="STRING" id="690567.1977"/>
<accession>A0A0E4C928</accession>
<sequence>MLKYHFEIMRSTPVKGKKITGSKDYDTRVTIEKDGKIIFNEMIVVRKNKEGVFPEMDPIRNNIAAASIRKELVEKLKEYFKKVK</sequence>
<evidence type="ECO:0000313" key="1">
    <source>
        <dbReference type="EMBL" id="CFX83586.1"/>
    </source>
</evidence>
<proteinExistence type="predicted"/>
<dbReference type="RefSeq" id="WP_046498346.1">
    <property type="nucleotide sequence ID" value="NZ_CGIH01000032.1"/>
</dbReference>
<gene>
    <name evidence="1" type="ORF">1977</name>
</gene>